<dbReference type="EMBL" id="ARXX01000009">
    <property type="protein sequence ID" value="MBF5055619.1"/>
    <property type="molecule type" value="Genomic_DNA"/>
</dbReference>
<gene>
    <name evidence="1" type="ORF">Y5W_00913</name>
</gene>
<accession>A0ABS0ANB7</accession>
<name>A0ABS0ANB7_9GAMM</name>
<dbReference type="SUPFAM" id="SSF159245">
    <property type="entry name" value="AttH-like"/>
    <property type="match status" value="1"/>
</dbReference>
<evidence type="ECO:0000313" key="2">
    <source>
        <dbReference type="Proteomes" id="UP000662703"/>
    </source>
</evidence>
<dbReference type="RefSeq" id="WP_194864329.1">
    <property type="nucleotide sequence ID" value="NZ_ARXX01000009.1"/>
</dbReference>
<keyword evidence="2" id="KW-1185">Reference proteome</keyword>
<proteinExistence type="predicted"/>
<evidence type="ECO:0000313" key="1">
    <source>
        <dbReference type="EMBL" id="MBF5055619.1"/>
    </source>
</evidence>
<comment type="caution">
    <text evidence="1">The sequence shown here is derived from an EMBL/GenBank/DDBJ whole genome shotgun (WGS) entry which is preliminary data.</text>
</comment>
<protein>
    <submittedName>
        <fullName evidence="1">Uncharacterized protein</fullName>
    </submittedName>
</protein>
<sequence length="324" mass="36381">MIPFHGSQYPGQGGHYESWFVRANDPRRARAFWIRYTRFMAADGRPSMGELWAIAFDGDRPPVAVKEEFPLSRCHFGERDMAVDLADNRLREGALTGAAALGVHRLRWSLTYQGGGAPLLLLPEDRYRAAFPKAKSLVSRPAVCFHGTLEVDGETWPVDGWPGSENHNWGRRHTDQYAWGQVAAFDDHPEAFLECATARVWMGPVPTPWMSLAVLRLDGRDYRFNRVGQALRARGRYRFFEWRLRSRGPDGRLDITVSAPPTRFTALTYLNPPGGHKTCLNSKLATARVRLTRPDGRVVELNSASGAAFEILTDREDHGVPPGV</sequence>
<organism evidence="1 2">
    <name type="scientific">Alloalcanivorax profundimaris</name>
    <dbReference type="NCBI Taxonomy" id="2735259"/>
    <lineage>
        <taxon>Bacteria</taxon>
        <taxon>Pseudomonadati</taxon>
        <taxon>Pseudomonadota</taxon>
        <taxon>Gammaproteobacteria</taxon>
        <taxon>Oceanospirillales</taxon>
        <taxon>Alcanivoracaceae</taxon>
        <taxon>Alloalcanivorax</taxon>
    </lineage>
</organism>
<dbReference type="Proteomes" id="UP000662703">
    <property type="component" value="Unassembled WGS sequence"/>
</dbReference>
<reference evidence="1 2" key="1">
    <citation type="submission" date="2012-09" db="EMBL/GenBank/DDBJ databases">
        <title>Genome Sequence of alkane-degrading Bacterium Alcanivorax sp. 521-1.</title>
        <authorList>
            <person name="Lai Q."/>
            <person name="Shao Z."/>
        </authorList>
    </citation>
    <scope>NUCLEOTIDE SEQUENCE [LARGE SCALE GENOMIC DNA]</scope>
    <source>
        <strain evidence="1 2">521-1</strain>
    </source>
</reference>